<evidence type="ECO:0000313" key="1">
    <source>
        <dbReference type="EMBL" id="MBB6411908.1"/>
    </source>
</evidence>
<accession>A0A841PGX5</accession>
<dbReference type="Proteomes" id="UP000556329">
    <property type="component" value="Unassembled WGS sequence"/>
</dbReference>
<dbReference type="EMBL" id="JACHEF010000004">
    <property type="protein sequence ID" value="MBB6411908.1"/>
    <property type="molecule type" value="Genomic_DNA"/>
</dbReference>
<dbReference type="AlphaFoldDB" id="A0A841PGX5"/>
<protein>
    <submittedName>
        <fullName evidence="1">Uncharacterized protein</fullName>
    </submittedName>
</protein>
<proteinExistence type="predicted"/>
<sequence>MNIHKGARLMRLSRVEMALSAIEDVFPKLFAGPVTAHVGWLNGGSILRGVAYRGAAGHR</sequence>
<comment type="caution">
    <text evidence="1">The sequence shown here is derived from an EMBL/GenBank/DDBJ whole genome shotgun (WGS) entry which is preliminary data.</text>
</comment>
<organism evidence="1 2">
    <name type="scientific">Mesorhizobium sangaii</name>
    <dbReference type="NCBI Taxonomy" id="505389"/>
    <lineage>
        <taxon>Bacteria</taxon>
        <taxon>Pseudomonadati</taxon>
        <taxon>Pseudomonadota</taxon>
        <taxon>Alphaproteobacteria</taxon>
        <taxon>Hyphomicrobiales</taxon>
        <taxon>Phyllobacteriaceae</taxon>
        <taxon>Mesorhizobium</taxon>
    </lineage>
</organism>
<evidence type="ECO:0000313" key="2">
    <source>
        <dbReference type="Proteomes" id="UP000556329"/>
    </source>
</evidence>
<reference evidence="1 2" key="1">
    <citation type="submission" date="2020-08" db="EMBL/GenBank/DDBJ databases">
        <title>Genomic Encyclopedia of Type Strains, Phase IV (KMG-IV): sequencing the most valuable type-strain genomes for metagenomic binning, comparative biology and taxonomic classification.</title>
        <authorList>
            <person name="Goeker M."/>
        </authorList>
    </citation>
    <scope>NUCLEOTIDE SEQUENCE [LARGE SCALE GENOMIC DNA]</scope>
    <source>
        <strain evidence="1 2">DSM 100039</strain>
    </source>
</reference>
<gene>
    <name evidence="1" type="ORF">HNQ71_004596</name>
</gene>
<name>A0A841PGX5_9HYPH</name>
<keyword evidence="2" id="KW-1185">Reference proteome</keyword>